<dbReference type="GO" id="GO:0005975">
    <property type="term" value="P:carbohydrate metabolic process"/>
    <property type="evidence" value="ECO:0007669"/>
    <property type="project" value="InterPro"/>
</dbReference>
<dbReference type="InterPro" id="IPR045857">
    <property type="entry name" value="O16G_dom_2"/>
</dbReference>
<evidence type="ECO:0000256" key="3">
    <source>
        <dbReference type="SAM" id="Phobius"/>
    </source>
</evidence>
<dbReference type="SMART" id="SM00642">
    <property type="entry name" value="Aamy"/>
    <property type="match status" value="2"/>
</dbReference>
<dbReference type="PANTHER" id="PTHR10357">
    <property type="entry name" value="ALPHA-AMYLASE FAMILY MEMBER"/>
    <property type="match status" value="1"/>
</dbReference>
<comment type="catalytic activity">
    <reaction evidence="1">
        <text>Hydrolysis of terminal, non-reducing (1-&gt;4)-linked alpha-D-glucose residues with release of alpha-D-glucose.</text>
        <dbReference type="EC" id="3.2.1.20"/>
    </reaction>
</comment>
<evidence type="ECO:0000256" key="1">
    <source>
        <dbReference type="ARBA" id="ARBA00001657"/>
    </source>
</evidence>
<feature type="transmembrane region" description="Helical" evidence="3">
    <location>
        <begin position="508"/>
        <end position="533"/>
    </location>
</feature>
<gene>
    <name evidence="5" type="ORF">OBRU01_16554</name>
</gene>
<keyword evidence="3" id="KW-0812">Transmembrane</keyword>
<keyword evidence="5" id="KW-0378">Hydrolase</keyword>
<feature type="domain" description="Glycosyl hydrolase family 13 catalytic" evidence="4">
    <location>
        <begin position="559"/>
        <end position="945"/>
    </location>
</feature>
<comment type="caution">
    <text evidence="5">The sequence shown here is derived from an EMBL/GenBank/DDBJ whole genome shotgun (WGS) entry which is preliminary data.</text>
</comment>
<evidence type="ECO:0000313" key="6">
    <source>
        <dbReference type="Proteomes" id="UP000037510"/>
    </source>
</evidence>
<dbReference type="GO" id="GO:0004558">
    <property type="term" value="F:alpha-1,4-glucosidase activity"/>
    <property type="evidence" value="ECO:0007669"/>
    <property type="project" value="UniProtKB-EC"/>
</dbReference>
<reference evidence="5 6" key="1">
    <citation type="journal article" date="2015" name="Genome Biol. Evol.">
        <title>The genome of winter moth (Operophtera brumata) provides a genomic perspective on sexual dimorphism and phenology.</title>
        <authorList>
            <person name="Derks M.F."/>
            <person name="Smit S."/>
            <person name="Salis L."/>
            <person name="Schijlen E."/>
            <person name="Bossers A."/>
            <person name="Mateman C."/>
            <person name="Pijl A.S."/>
            <person name="de Ridder D."/>
            <person name="Groenen M.A."/>
            <person name="Visser M.E."/>
            <person name="Megens H.J."/>
        </authorList>
    </citation>
    <scope>NUCLEOTIDE SEQUENCE [LARGE SCALE GENOMIC DNA]</scope>
    <source>
        <strain evidence="5">WM2013NL</strain>
        <tissue evidence="5">Head and thorax</tissue>
    </source>
</reference>
<accession>A0A0L7KRS1</accession>
<keyword evidence="6" id="KW-1185">Reference proteome</keyword>
<dbReference type="Gene3D" id="2.60.40.1180">
    <property type="entry name" value="Golgi alpha-mannosidase II"/>
    <property type="match status" value="1"/>
</dbReference>
<dbReference type="Pfam" id="PF00128">
    <property type="entry name" value="Alpha-amylase"/>
    <property type="match status" value="5"/>
</dbReference>
<dbReference type="Gene3D" id="3.20.20.80">
    <property type="entry name" value="Glycosidases"/>
    <property type="match status" value="4"/>
</dbReference>
<evidence type="ECO:0000313" key="5">
    <source>
        <dbReference type="EMBL" id="KOB65751.1"/>
    </source>
</evidence>
<dbReference type="Gene3D" id="3.90.400.10">
    <property type="entry name" value="Oligo-1,6-glucosidase, Domain 2"/>
    <property type="match status" value="2"/>
</dbReference>
<keyword evidence="3" id="KW-1133">Transmembrane helix</keyword>
<organism evidence="5 6">
    <name type="scientific">Operophtera brumata</name>
    <name type="common">Winter moth</name>
    <name type="synonym">Phalaena brumata</name>
    <dbReference type="NCBI Taxonomy" id="104452"/>
    <lineage>
        <taxon>Eukaryota</taxon>
        <taxon>Metazoa</taxon>
        <taxon>Ecdysozoa</taxon>
        <taxon>Arthropoda</taxon>
        <taxon>Hexapoda</taxon>
        <taxon>Insecta</taxon>
        <taxon>Pterygota</taxon>
        <taxon>Neoptera</taxon>
        <taxon>Endopterygota</taxon>
        <taxon>Lepidoptera</taxon>
        <taxon>Glossata</taxon>
        <taxon>Ditrysia</taxon>
        <taxon>Geometroidea</taxon>
        <taxon>Geometridae</taxon>
        <taxon>Larentiinae</taxon>
        <taxon>Operophtera</taxon>
    </lineage>
</organism>
<dbReference type="Proteomes" id="UP000037510">
    <property type="component" value="Unassembled WGS sequence"/>
</dbReference>
<sequence length="1481" mass="166361">MSPIFASPMVDFGYDISNFYEIHYEYGTMEDFDELMARAHELGIKVLLDFVPNHASTESEYFVESEKRNPMYDDYFMWADPLWVDPNNETNRLPPSNWVSQFGGSAWEWSDLRQQYYLHQFAVEQADFNFRNDDVKQEMYNIMKFWLDKGADGFRVDALPYMIEADPADHEGRYPDDPLSGMAQFESHQLGYTIPLYTKDLIELYDVVYEWREFVDQYNREHVGDTRVLFSEGYANVSMTMLYYGNEGGEIGAHFPFNFDFITDLSAKSNARDFVYIILRWLTYMPYGSVANWVFGNHDNNRMPTRFRHNMVDGLNSLNMLLPGVAVTYQGEEIGMRDGYVSWEDTVDVEACNRGDEDTYHLYSRDPARTPYHWNNSTSAGFSTNNNTWLPVAADFEELNLAKQKEDERSHYKNYQALTALRKETTLSHGEYDIRALSDHTFYLVRSLRTYDTFVLLFNVGEQNDIVDLRRVHHLIRPATVAVASIHSTRTKGSVINNTHITLQAGEALVVGITVGVVLVLGAVVGSITWAILASRDPDPPEPPVLKELEWWEHTVIYQIYPRSFKDSDGDGIGDLKGITSELEHFVDAGVGAIWMSPIFSSPMIDFGYDISNFYDIHYEYGVMADFEELVERAHELANIKIDHKPSMFSNNNLLLEVFTGIKVLLDYVPNHASTDQFGGTVWEWSEIRQQYYLHQFAIEQADFNFREPAVRQEMLDIMKFWIDKGADGFRLDAIPHLFEANPEDYNGEYPDEPLSGNMFLTPDQPGYTTQIHVRDLIELYDVVYEWRDAADKWQQESGSETKVLLAEAYANITMTMLYYGNERDRTGAHFPFNFDFITKLSKTSNARDFVYVILRWLSYMPHGKVANWVFGNHDNNRMPSRFRPNMVDGLNALNMLLPGVAVTYQGEEIGMTDGFVSWNDTVDVAACNQGTPENYLDYSRDPARTPYHWDSSPNAGFSVNSTTWLPIGLDYQEINLQGQKEAHRSTYKVYQTLTSLRKQPALSHGNHHIQALSEHTLILVRHLATHDTYSLLFNVGEVADAVDLTRVAWLEEPMTVYTSSVHSTRLSGNTISLGELTLQPGATKQISYVRAIGADAVILSPISSRSADCSKPGITDFSEIDQRYGNIEDFGNLLEKTKKLELKFVITLPLGTVSAASGWFTSSADRVSGFEDRILWREGKVMLVESSLPPEIAARYYGDGGVGANSVLSTALVSPSRSSAASLGIAFQVALLTIPEDGIPTWITSSTNGSRIATRYSSEMVDTINLLSLILPGAVVIQQGDELGSADTILEWATNANCWPNGASPSAAPMSWDETATAGFTTGEPWLPLSSNYRYANAKAEYANDMSHLGVVRLTAAMRKSPAIGPHVEIKRLGGALAVLRWGGPGSLLVISNLAREQTEVQLSKIAGLPKEMTVAISSAGSSLSTGSHVAVDKTLKLAPGETLLLAGGPRHCGGPGPVDKIASKLSEGWQKLNKYFNNK</sequence>
<dbReference type="InterPro" id="IPR017853">
    <property type="entry name" value="GH"/>
</dbReference>
<dbReference type="STRING" id="104452.A0A0L7KRS1"/>
<dbReference type="EC" id="3.2.1.20" evidence="2"/>
<dbReference type="CDD" id="cd11328">
    <property type="entry name" value="AmyAc_maltase"/>
    <property type="match status" value="1"/>
</dbReference>
<protein>
    <recommendedName>
        <fullName evidence="2">alpha-glucosidase</fullName>
        <ecNumber evidence="2">3.2.1.20</ecNumber>
    </recommendedName>
</protein>
<keyword evidence="3" id="KW-0472">Membrane</keyword>
<proteinExistence type="predicted"/>
<dbReference type="EMBL" id="JTDY01006718">
    <property type="protein sequence ID" value="KOB65751.1"/>
    <property type="molecule type" value="Genomic_DNA"/>
</dbReference>
<evidence type="ECO:0000256" key="2">
    <source>
        <dbReference type="ARBA" id="ARBA00012741"/>
    </source>
</evidence>
<feature type="domain" description="Glycosyl hydrolase family 13 catalytic" evidence="4">
    <location>
        <begin position="1"/>
        <end position="369"/>
    </location>
</feature>
<dbReference type="InterPro" id="IPR013780">
    <property type="entry name" value="Glyco_hydro_b"/>
</dbReference>
<evidence type="ECO:0000259" key="4">
    <source>
        <dbReference type="SMART" id="SM00642"/>
    </source>
</evidence>
<dbReference type="PANTHER" id="PTHR10357:SF179">
    <property type="entry name" value="NEUTRAL AND BASIC AMINO ACID TRANSPORT PROTEIN RBAT"/>
    <property type="match status" value="1"/>
</dbReference>
<dbReference type="InterPro" id="IPR006047">
    <property type="entry name" value="GH13_cat_dom"/>
</dbReference>
<name>A0A0L7KRS1_OPEBR</name>
<dbReference type="SUPFAM" id="SSF51445">
    <property type="entry name" value="(Trans)glycosidases"/>
    <property type="match status" value="3"/>
</dbReference>